<protein>
    <recommendedName>
        <fullName evidence="1">RNB domain-containing protein</fullName>
    </recommendedName>
</protein>
<dbReference type="GO" id="GO:0006402">
    <property type="term" value="P:mRNA catabolic process"/>
    <property type="evidence" value="ECO:0007669"/>
    <property type="project" value="TreeGrafter"/>
</dbReference>
<evidence type="ECO:0000259" key="1">
    <source>
        <dbReference type="SMART" id="SM00955"/>
    </source>
</evidence>
<evidence type="ECO:0000313" key="2">
    <source>
        <dbReference type="EMBL" id="QHT11875.1"/>
    </source>
</evidence>
<dbReference type="InterPro" id="IPR001900">
    <property type="entry name" value="RNase_II/R"/>
</dbReference>
<sequence>MTSFTLQIHSRNYETWSITQSADYAPSNPNYHPQDHKHFHEDVIDSTTLTIISSPLREQPYIPGILVLENNKTYGRTENKKRLLYKCIPHKKNYPAFLVPYEPTLGFSKHILNHYVIFKYTQWNDTHPRGELVETFGAIDDYQAFEKYQIHCKNLYHSIQPLNQHIKMKFKEIAENQYIENILNAHPEIQDRTSEYVFSIDNDTTTDYDDAISITQTPDTTRISVYIANVALCLDALDAWNIQEYRTSTIYLPDKKHSMLPTQLSQHVCSLVEKTKRLAITIDYIYDNSNTLVDVQYSTSIITVKKNFHYDSPKLSKNPQYHRLFEFTNKISSTSPITDSHELVAYWMVKMNETSAKLLHANQCGIFRKTTTPYTTPTENIQSNEMFLYHFTNKISSEYDTFDESKTYYHHSLNMDYYVHITSPIRRIVDLLNQICFLKIINTTLSPSATEFLNHYCQKIQKINTDAKSIRKVQMSCELMYLSTHTDIMNRTYDAMIFQQAEKGYLVYIAELKLLTKIKTPIVLQIKTIVQCKIYVFQKKDSITQKIKVDLLEN</sequence>
<name>A0A6C0D852_9ZZZZ</name>
<dbReference type="PANTHER" id="PTHR23355">
    <property type="entry name" value="RIBONUCLEASE"/>
    <property type="match status" value="1"/>
</dbReference>
<dbReference type="SMART" id="SM00955">
    <property type="entry name" value="RNB"/>
    <property type="match status" value="1"/>
</dbReference>
<proteinExistence type="predicted"/>
<dbReference type="SUPFAM" id="SSF50249">
    <property type="entry name" value="Nucleic acid-binding proteins"/>
    <property type="match status" value="1"/>
</dbReference>
<dbReference type="PANTHER" id="PTHR23355:SF9">
    <property type="entry name" value="DIS3-LIKE EXONUCLEASE 2"/>
    <property type="match status" value="1"/>
</dbReference>
<feature type="domain" description="RNB" evidence="1">
    <location>
        <begin position="189"/>
        <end position="443"/>
    </location>
</feature>
<dbReference type="EMBL" id="MN739538">
    <property type="protein sequence ID" value="QHT11875.1"/>
    <property type="molecule type" value="Genomic_DNA"/>
</dbReference>
<dbReference type="InterPro" id="IPR050180">
    <property type="entry name" value="RNR_Ribonuclease"/>
</dbReference>
<dbReference type="GO" id="GO:0000175">
    <property type="term" value="F:3'-5'-RNA exonuclease activity"/>
    <property type="evidence" value="ECO:0007669"/>
    <property type="project" value="TreeGrafter"/>
</dbReference>
<dbReference type="AlphaFoldDB" id="A0A6C0D852"/>
<dbReference type="GO" id="GO:0003723">
    <property type="term" value="F:RNA binding"/>
    <property type="evidence" value="ECO:0007669"/>
    <property type="project" value="InterPro"/>
</dbReference>
<organism evidence="2">
    <name type="scientific">viral metagenome</name>
    <dbReference type="NCBI Taxonomy" id="1070528"/>
    <lineage>
        <taxon>unclassified sequences</taxon>
        <taxon>metagenomes</taxon>
        <taxon>organismal metagenomes</taxon>
    </lineage>
</organism>
<dbReference type="InterPro" id="IPR012340">
    <property type="entry name" value="NA-bd_OB-fold"/>
</dbReference>
<dbReference type="Pfam" id="PF00773">
    <property type="entry name" value="RNB"/>
    <property type="match status" value="2"/>
</dbReference>
<reference evidence="2" key="1">
    <citation type="journal article" date="2020" name="Nature">
        <title>Giant virus diversity and host interactions through global metagenomics.</title>
        <authorList>
            <person name="Schulz F."/>
            <person name="Roux S."/>
            <person name="Paez-Espino D."/>
            <person name="Jungbluth S."/>
            <person name="Walsh D.A."/>
            <person name="Denef V.J."/>
            <person name="McMahon K.D."/>
            <person name="Konstantinidis K.T."/>
            <person name="Eloe-Fadrosh E.A."/>
            <person name="Kyrpides N.C."/>
            <person name="Woyke T."/>
        </authorList>
    </citation>
    <scope>NUCLEOTIDE SEQUENCE</scope>
    <source>
        <strain evidence="2">GVMAG-M-3300023174-124</strain>
    </source>
</reference>
<accession>A0A6C0D852</accession>